<accession>A0A0R1N649</accession>
<reference evidence="1 2" key="1">
    <citation type="journal article" date="2015" name="Genome Announc.">
        <title>Expanding the biotechnology potential of lactobacilli through comparative genomics of 213 strains and associated genera.</title>
        <authorList>
            <person name="Sun Z."/>
            <person name="Harris H.M."/>
            <person name="McCann A."/>
            <person name="Guo C."/>
            <person name="Argimon S."/>
            <person name="Zhang W."/>
            <person name="Yang X."/>
            <person name="Jeffery I.B."/>
            <person name="Cooney J.C."/>
            <person name="Kagawa T.F."/>
            <person name="Liu W."/>
            <person name="Song Y."/>
            <person name="Salvetti E."/>
            <person name="Wrobel A."/>
            <person name="Rasinkangas P."/>
            <person name="Parkhill J."/>
            <person name="Rea M.C."/>
            <person name="O'Sullivan O."/>
            <person name="Ritari J."/>
            <person name="Douillard F.P."/>
            <person name="Paul Ross R."/>
            <person name="Yang R."/>
            <person name="Briner A.E."/>
            <person name="Felis G.E."/>
            <person name="de Vos W.M."/>
            <person name="Barrangou R."/>
            <person name="Klaenhammer T.R."/>
            <person name="Caufield P.W."/>
            <person name="Cui Y."/>
            <person name="Zhang H."/>
            <person name="O'Toole P.W."/>
        </authorList>
    </citation>
    <scope>NUCLEOTIDE SEQUENCE [LARGE SCALE GENOMIC DNA]</scope>
    <source>
        <strain evidence="1 2">DSM 12744</strain>
    </source>
</reference>
<evidence type="ECO:0000313" key="2">
    <source>
        <dbReference type="Proteomes" id="UP000051330"/>
    </source>
</evidence>
<gene>
    <name evidence="1" type="ORF">FD09_GL002615</name>
</gene>
<dbReference type="EMBL" id="AZEC01000005">
    <property type="protein sequence ID" value="KRL13074.1"/>
    <property type="molecule type" value="Genomic_DNA"/>
</dbReference>
<protein>
    <submittedName>
        <fullName evidence="1">Uncharacterized protein</fullName>
    </submittedName>
</protein>
<name>A0A0R1N649_9LACO</name>
<organism evidence="1 2">
    <name type="scientific">Schleiferilactobacillus perolens DSM 12744</name>
    <dbReference type="NCBI Taxonomy" id="1423792"/>
    <lineage>
        <taxon>Bacteria</taxon>
        <taxon>Bacillati</taxon>
        <taxon>Bacillota</taxon>
        <taxon>Bacilli</taxon>
        <taxon>Lactobacillales</taxon>
        <taxon>Lactobacillaceae</taxon>
        <taxon>Schleiferilactobacillus</taxon>
    </lineage>
</organism>
<sequence>MAETKYIQVFRTFDAQQTDGTFYAVTFFPEGLKLDWPYTAVPIPAELKGKVVKYDWDQLQWVDTQVDPIQSQITNLITKLNTTDGKAVAADGKAVTAGAKADDATTQALSAQQALLELSDLVLSKDTTGGAK</sequence>
<dbReference type="RefSeq" id="WP_057820074.1">
    <property type="nucleotide sequence ID" value="NZ_AZEC01000005.1"/>
</dbReference>
<dbReference type="Proteomes" id="UP000051330">
    <property type="component" value="Unassembled WGS sequence"/>
</dbReference>
<dbReference type="PATRIC" id="fig|1423792.3.peg.2664"/>
<comment type="caution">
    <text evidence="1">The sequence shown here is derived from an EMBL/GenBank/DDBJ whole genome shotgun (WGS) entry which is preliminary data.</text>
</comment>
<dbReference type="AlphaFoldDB" id="A0A0R1N649"/>
<dbReference type="OrthoDB" id="2334040at2"/>
<keyword evidence="2" id="KW-1185">Reference proteome</keyword>
<proteinExistence type="predicted"/>
<dbReference type="STRING" id="1423792.FD09_GL002615"/>
<evidence type="ECO:0000313" key="1">
    <source>
        <dbReference type="EMBL" id="KRL13074.1"/>
    </source>
</evidence>